<proteinExistence type="predicted"/>
<protein>
    <recommendedName>
        <fullName evidence="4">DUF2939 domain-containing protein</fullName>
    </recommendedName>
</protein>
<evidence type="ECO:0000256" key="1">
    <source>
        <dbReference type="SAM" id="MobiDB-lite"/>
    </source>
</evidence>
<dbReference type="Pfam" id="PF11159">
    <property type="entry name" value="DUF2939"/>
    <property type="match status" value="1"/>
</dbReference>
<name>A0A2U8VXA4_9HYPH</name>
<dbReference type="InterPro" id="IPR021330">
    <property type="entry name" value="DUF2939"/>
</dbReference>
<dbReference type="EMBL" id="CP029551">
    <property type="protein sequence ID" value="AWN38409.1"/>
    <property type="molecule type" value="Genomic_DNA"/>
</dbReference>
<dbReference type="RefSeq" id="WP_109953566.1">
    <property type="nucleotide sequence ID" value="NZ_CP029551.1"/>
</dbReference>
<feature type="region of interest" description="Disordered" evidence="1">
    <location>
        <begin position="196"/>
        <end position="219"/>
    </location>
</feature>
<dbReference type="Proteomes" id="UP000246058">
    <property type="component" value="Chromosome"/>
</dbReference>
<dbReference type="AlphaFoldDB" id="A0A2U8VXA4"/>
<evidence type="ECO:0000313" key="3">
    <source>
        <dbReference type="Proteomes" id="UP000246058"/>
    </source>
</evidence>
<dbReference type="KEGG" id="meti:DK427_23970"/>
<organism evidence="2 3">
    <name type="scientific">Methylobacterium radiodurans</name>
    <dbReference type="NCBI Taxonomy" id="2202828"/>
    <lineage>
        <taxon>Bacteria</taxon>
        <taxon>Pseudomonadati</taxon>
        <taxon>Pseudomonadota</taxon>
        <taxon>Alphaproteobacteria</taxon>
        <taxon>Hyphomicrobiales</taxon>
        <taxon>Methylobacteriaceae</taxon>
        <taxon>Methylobacterium</taxon>
    </lineage>
</organism>
<sequence>MRWLAVPLAIALGWILFTLSPLWSLYDLAQAVRARDAAYVENHVNFRTLRLSLVRQTTAAVKAAADQNPDLAPRERQQLGEAATGVALALAETMVTPATVIDLLDDGWLDKVEQGRRDTTVKAGLRIDRVSALLPYYLASETRGFRTVVIAIPPGAPRQDQTRIRMRLRGWAWRLTDIEVTETLRQQMAAGLARTLAKANQRPRGEREAPTPAPTPAQP</sequence>
<accession>A0A2U8VXA4</accession>
<gene>
    <name evidence="2" type="ORF">DK427_23970</name>
</gene>
<keyword evidence="3" id="KW-1185">Reference proteome</keyword>
<reference evidence="2 3" key="1">
    <citation type="submission" date="2018-05" db="EMBL/GenBank/DDBJ databases">
        <title>Complete Genome Sequence of Methylobacterium sp. 17Sr1-43.</title>
        <authorList>
            <person name="Srinivasan S."/>
        </authorList>
    </citation>
    <scope>NUCLEOTIDE SEQUENCE [LARGE SCALE GENOMIC DNA]</scope>
    <source>
        <strain evidence="2 3">17Sr1-43</strain>
    </source>
</reference>
<evidence type="ECO:0008006" key="4">
    <source>
        <dbReference type="Google" id="ProtNLM"/>
    </source>
</evidence>
<dbReference type="OrthoDB" id="8445263at2"/>
<evidence type="ECO:0000313" key="2">
    <source>
        <dbReference type="EMBL" id="AWN38409.1"/>
    </source>
</evidence>